<keyword evidence="1" id="KW-0805">Transcription regulation</keyword>
<sequence length="327" mass="36222">MCSSNTDFLASPGFTLFNALVLEVQRLAQEQPLSRFHDQILHRVRALIPFDTAWWGRAALIDGLPDEHSSHVFGLPPEYLQDWQSIRDQDPTVGLVHACPGRTVIVDSQARETPAGLRWLGAKHGFGEFLCIIHIDPQTQLSVHLTLYRAMGATAFTAHECFLLDHLMPHLVAAEGANQIRALVALREALDGANTLALAVCDRQGTLHCAERGFVERLLLEWPDWSGPHLPEQVSPDSYRGRQLQLDSTAVGDLFLLTARPRSVLSLLSAREADVAERFGAGDTYKEIARQLGVAPNTVRHHIRSIYTKLGVNSKAGITQRLHHPPS</sequence>
<evidence type="ECO:0000256" key="1">
    <source>
        <dbReference type="ARBA" id="ARBA00023015"/>
    </source>
</evidence>
<evidence type="ECO:0000313" key="5">
    <source>
        <dbReference type="EMBL" id="ANY87171.1"/>
    </source>
</evidence>
<dbReference type="GO" id="GO:0006355">
    <property type="term" value="P:regulation of DNA-templated transcription"/>
    <property type="evidence" value="ECO:0007669"/>
    <property type="project" value="InterPro"/>
</dbReference>
<feature type="domain" description="HTH luxR-type" evidence="4">
    <location>
        <begin position="261"/>
        <end position="326"/>
    </location>
</feature>
<dbReference type="RefSeq" id="WP_099593319.1">
    <property type="nucleotide sequence ID" value="NZ_CP016634.1"/>
</dbReference>
<evidence type="ECO:0000256" key="2">
    <source>
        <dbReference type="ARBA" id="ARBA00023125"/>
    </source>
</evidence>
<keyword evidence="3" id="KW-0804">Transcription</keyword>
<dbReference type="PRINTS" id="PR00038">
    <property type="entry name" value="HTHLUXR"/>
</dbReference>
<evidence type="ECO:0000256" key="3">
    <source>
        <dbReference type="ARBA" id="ARBA00023163"/>
    </source>
</evidence>
<reference evidence="5" key="1">
    <citation type="submission" date="2016-07" db="EMBL/GenBank/DDBJ databases">
        <title>New class B carbapenemase carried by novel plasmid in Pseudomonas putida enviromental strain in eastern Amazonia.</title>
        <authorList>
            <person name="Souza C.O."/>
            <person name="Lima K.V."/>
            <person name="Brasiliense D.M."/>
            <person name="Perez-Chaparro P.J."/>
            <person name="Mamizuka E.M."/>
            <person name="Lima M.O."/>
            <person name="Lima L.N."/>
            <person name="McCulloch J.A."/>
        </authorList>
    </citation>
    <scope>NUCLEOTIDE SEQUENCE [LARGE SCALE GENOMIC DNA]</scope>
    <source>
        <strain evidence="5">IEC33019</strain>
    </source>
</reference>
<dbReference type="PROSITE" id="PS00622">
    <property type="entry name" value="HTH_LUXR_1"/>
    <property type="match status" value="1"/>
</dbReference>
<dbReference type="GO" id="GO:0003677">
    <property type="term" value="F:DNA binding"/>
    <property type="evidence" value="ECO:0007669"/>
    <property type="project" value="UniProtKB-KW"/>
</dbReference>
<dbReference type="AlphaFoldDB" id="A0A1B2F4Q7"/>
<accession>A0A1B2F4Q7</accession>
<protein>
    <submittedName>
        <fullName evidence="5">Putative transcriptional regulatory protein NarL</fullName>
    </submittedName>
</protein>
<dbReference type="PANTHER" id="PTHR44688:SF16">
    <property type="entry name" value="DNA-BINDING TRANSCRIPTIONAL ACTIVATOR DEVR_DOSR"/>
    <property type="match status" value="1"/>
</dbReference>
<organism evidence="5">
    <name type="scientific">Pseudomonas putida</name>
    <name type="common">Arthrobacter siderocapsulatus</name>
    <dbReference type="NCBI Taxonomy" id="303"/>
    <lineage>
        <taxon>Bacteria</taxon>
        <taxon>Pseudomonadati</taxon>
        <taxon>Pseudomonadota</taxon>
        <taxon>Gammaproteobacteria</taxon>
        <taxon>Pseudomonadales</taxon>
        <taxon>Pseudomonadaceae</taxon>
        <taxon>Pseudomonas</taxon>
    </lineage>
</organism>
<dbReference type="CDD" id="cd06170">
    <property type="entry name" value="LuxR_C_like"/>
    <property type="match status" value="1"/>
</dbReference>
<dbReference type="InterPro" id="IPR016032">
    <property type="entry name" value="Sig_transdc_resp-reg_C-effctor"/>
</dbReference>
<dbReference type="InterPro" id="IPR000792">
    <property type="entry name" value="Tscrpt_reg_LuxR_C"/>
</dbReference>
<keyword evidence="2" id="KW-0238">DNA-binding</keyword>
<dbReference type="SUPFAM" id="SSF46894">
    <property type="entry name" value="C-terminal effector domain of the bipartite response regulators"/>
    <property type="match status" value="1"/>
</dbReference>
<name>A0A1B2F4Q7_PSEPU</name>
<dbReference type="Pfam" id="PF00196">
    <property type="entry name" value="GerE"/>
    <property type="match status" value="1"/>
</dbReference>
<dbReference type="Gene3D" id="1.10.10.10">
    <property type="entry name" value="Winged helix-like DNA-binding domain superfamily/Winged helix DNA-binding domain"/>
    <property type="match status" value="1"/>
</dbReference>
<dbReference type="SMART" id="SM00421">
    <property type="entry name" value="HTH_LUXR"/>
    <property type="match status" value="1"/>
</dbReference>
<evidence type="ECO:0000259" key="4">
    <source>
        <dbReference type="PROSITE" id="PS50043"/>
    </source>
</evidence>
<dbReference type="PANTHER" id="PTHR44688">
    <property type="entry name" value="DNA-BINDING TRANSCRIPTIONAL ACTIVATOR DEVR_DOSR"/>
    <property type="match status" value="1"/>
</dbReference>
<dbReference type="PROSITE" id="PS50043">
    <property type="entry name" value="HTH_LUXR_2"/>
    <property type="match status" value="1"/>
</dbReference>
<gene>
    <name evidence="5" type="primary">narL</name>
    <name evidence="5" type="ORF">IEC33019_1605</name>
</gene>
<dbReference type="InterPro" id="IPR036388">
    <property type="entry name" value="WH-like_DNA-bd_sf"/>
</dbReference>
<dbReference type="EMBL" id="CP016634">
    <property type="protein sequence ID" value="ANY87171.1"/>
    <property type="molecule type" value="Genomic_DNA"/>
</dbReference>
<proteinExistence type="predicted"/>